<evidence type="ECO:0000259" key="4">
    <source>
        <dbReference type="Pfam" id="PF02826"/>
    </source>
</evidence>
<protein>
    <recommendedName>
        <fullName evidence="4">D-isomer specific 2-hydroxyacid dehydrogenase NAD-binding domain-containing protein</fullName>
    </recommendedName>
</protein>
<dbReference type="GO" id="GO:0016491">
    <property type="term" value="F:oxidoreductase activity"/>
    <property type="evidence" value="ECO:0007669"/>
    <property type="project" value="UniProtKB-KW"/>
</dbReference>
<dbReference type="PANTHER" id="PTHR43761">
    <property type="entry name" value="D-ISOMER SPECIFIC 2-HYDROXYACID DEHYDROGENASE FAMILY PROTEIN (AFU_ORTHOLOGUE AFUA_1G13630)"/>
    <property type="match status" value="1"/>
</dbReference>
<comment type="similarity">
    <text evidence="1">Belongs to the D-isomer specific 2-hydroxyacid dehydrogenase family.</text>
</comment>
<dbReference type="InterPro" id="IPR006140">
    <property type="entry name" value="D-isomer_DH_NAD-bd"/>
</dbReference>
<evidence type="ECO:0000256" key="3">
    <source>
        <dbReference type="ARBA" id="ARBA00023027"/>
    </source>
</evidence>
<comment type="caution">
    <text evidence="5">The sequence shown here is derived from an EMBL/GenBank/DDBJ whole genome shotgun (WGS) entry which is preliminary data.</text>
</comment>
<dbReference type="InterPro" id="IPR036291">
    <property type="entry name" value="NAD(P)-bd_dom_sf"/>
</dbReference>
<dbReference type="AlphaFoldDB" id="A0A0F9AA94"/>
<feature type="non-terminal residue" evidence="5">
    <location>
        <position position="203"/>
    </location>
</feature>
<name>A0A0F9AA94_9ZZZZ</name>
<accession>A0A0F9AA94</accession>
<keyword evidence="2" id="KW-0560">Oxidoreductase</keyword>
<dbReference type="SUPFAM" id="SSF51735">
    <property type="entry name" value="NAD(P)-binding Rossmann-fold domains"/>
    <property type="match status" value="1"/>
</dbReference>
<proteinExistence type="inferred from homology"/>
<gene>
    <name evidence="5" type="ORF">LCGC14_2675990</name>
</gene>
<evidence type="ECO:0000313" key="5">
    <source>
        <dbReference type="EMBL" id="KKK95120.1"/>
    </source>
</evidence>
<dbReference type="InterPro" id="IPR050418">
    <property type="entry name" value="D-iso_2-hydroxyacid_DH_PdxB"/>
</dbReference>
<evidence type="ECO:0000256" key="1">
    <source>
        <dbReference type="ARBA" id="ARBA00005854"/>
    </source>
</evidence>
<dbReference type="GO" id="GO:0051287">
    <property type="term" value="F:NAD binding"/>
    <property type="evidence" value="ECO:0007669"/>
    <property type="project" value="InterPro"/>
</dbReference>
<evidence type="ECO:0000256" key="2">
    <source>
        <dbReference type="ARBA" id="ARBA00023002"/>
    </source>
</evidence>
<dbReference type="Gene3D" id="3.40.50.720">
    <property type="entry name" value="NAD(P)-binding Rossmann-like Domain"/>
    <property type="match status" value="2"/>
</dbReference>
<dbReference type="Pfam" id="PF02826">
    <property type="entry name" value="2-Hacid_dh_C"/>
    <property type="match status" value="1"/>
</dbReference>
<reference evidence="5" key="1">
    <citation type="journal article" date="2015" name="Nature">
        <title>Complex archaea that bridge the gap between prokaryotes and eukaryotes.</title>
        <authorList>
            <person name="Spang A."/>
            <person name="Saw J.H."/>
            <person name="Jorgensen S.L."/>
            <person name="Zaremba-Niedzwiedzka K."/>
            <person name="Martijn J."/>
            <person name="Lind A.E."/>
            <person name="van Eijk R."/>
            <person name="Schleper C."/>
            <person name="Guy L."/>
            <person name="Ettema T.J."/>
        </authorList>
    </citation>
    <scope>NUCLEOTIDE SEQUENCE</scope>
</reference>
<sequence length="203" mass="23013">MSLKKGLKAGINATASDWYYVYKPTIRQRLHEYLDFDESLISEGPDSEIVKCSIRDADVLLSTWGALPLDRELLKLCPNLKIILHAAGSVRGFVTNELIERSVKVSSAVLQNARPVAEFTLGIILSSLKNVFVHDQQAKREKKRAWEIDRAEYHGGYYRTKVGIIGGGTIARILLELLKNFEMKVLITSQSFTAEDEKRYRVR</sequence>
<dbReference type="EMBL" id="LAZR01047052">
    <property type="protein sequence ID" value="KKK95120.1"/>
    <property type="molecule type" value="Genomic_DNA"/>
</dbReference>
<dbReference type="PANTHER" id="PTHR43761:SF1">
    <property type="entry name" value="D-ISOMER SPECIFIC 2-HYDROXYACID DEHYDROGENASE CATALYTIC DOMAIN-CONTAINING PROTEIN-RELATED"/>
    <property type="match status" value="1"/>
</dbReference>
<dbReference type="SUPFAM" id="SSF52283">
    <property type="entry name" value="Formate/glycerate dehydrogenase catalytic domain-like"/>
    <property type="match status" value="1"/>
</dbReference>
<organism evidence="5">
    <name type="scientific">marine sediment metagenome</name>
    <dbReference type="NCBI Taxonomy" id="412755"/>
    <lineage>
        <taxon>unclassified sequences</taxon>
        <taxon>metagenomes</taxon>
        <taxon>ecological metagenomes</taxon>
    </lineage>
</organism>
<feature type="domain" description="D-isomer specific 2-hydroxyacid dehydrogenase NAD-binding" evidence="4">
    <location>
        <begin position="122"/>
        <end position="199"/>
    </location>
</feature>
<keyword evidence="3" id="KW-0520">NAD</keyword>